<comment type="caution">
    <text evidence="8">The sequence shown here is derived from an EMBL/GenBank/DDBJ whole genome shotgun (WGS) entry which is preliminary data.</text>
</comment>
<proteinExistence type="predicted"/>
<evidence type="ECO:0000256" key="2">
    <source>
        <dbReference type="ARBA" id="ARBA00022692"/>
    </source>
</evidence>
<dbReference type="InterPro" id="IPR051694">
    <property type="entry name" value="Immunoregulatory_rcpt-like"/>
</dbReference>
<dbReference type="EMBL" id="JAVRQU010000004">
    <property type="protein sequence ID" value="KAK5703849.1"/>
    <property type="molecule type" value="Genomic_DNA"/>
</dbReference>
<keyword evidence="7" id="KW-0732">Signal</keyword>
<feature type="transmembrane region" description="Helical" evidence="6">
    <location>
        <begin position="196"/>
        <end position="221"/>
    </location>
</feature>
<evidence type="ECO:0000313" key="8">
    <source>
        <dbReference type="EMBL" id="KAK5703849.1"/>
    </source>
</evidence>
<feature type="chain" id="PRO_5043038564" description="Mid2 domain-containing protein" evidence="7">
    <location>
        <begin position="22"/>
        <end position="287"/>
    </location>
</feature>
<feature type="compositionally biased region" description="Basic and acidic residues" evidence="5">
    <location>
        <begin position="241"/>
        <end position="251"/>
    </location>
</feature>
<dbReference type="PANTHER" id="PTHR15549">
    <property type="entry name" value="PAIRED IMMUNOGLOBULIN-LIKE TYPE 2 RECEPTOR"/>
    <property type="match status" value="1"/>
</dbReference>
<evidence type="ECO:0000313" key="9">
    <source>
        <dbReference type="Proteomes" id="UP001310594"/>
    </source>
</evidence>
<dbReference type="Proteomes" id="UP001310594">
    <property type="component" value="Unassembled WGS sequence"/>
</dbReference>
<feature type="region of interest" description="Disordered" evidence="5">
    <location>
        <begin position="138"/>
        <end position="193"/>
    </location>
</feature>
<feature type="signal peptide" evidence="7">
    <location>
        <begin position="1"/>
        <end position="21"/>
    </location>
</feature>
<name>A0AAN7WFF9_9PEZI</name>
<protein>
    <recommendedName>
        <fullName evidence="10">Mid2 domain-containing protein</fullName>
    </recommendedName>
</protein>
<keyword evidence="3 6" id="KW-1133">Transmembrane helix</keyword>
<organism evidence="8 9">
    <name type="scientific">Elasticomyces elasticus</name>
    <dbReference type="NCBI Taxonomy" id="574655"/>
    <lineage>
        <taxon>Eukaryota</taxon>
        <taxon>Fungi</taxon>
        <taxon>Dikarya</taxon>
        <taxon>Ascomycota</taxon>
        <taxon>Pezizomycotina</taxon>
        <taxon>Dothideomycetes</taxon>
        <taxon>Dothideomycetidae</taxon>
        <taxon>Mycosphaerellales</taxon>
        <taxon>Teratosphaeriaceae</taxon>
        <taxon>Elasticomyces</taxon>
    </lineage>
</organism>
<dbReference type="GO" id="GO:0016020">
    <property type="term" value="C:membrane"/>
    <property type="evidence" value="ECO:0007669"/>
    <property type="project" value="UniProtKB-SubCell"/>
</dbReference>
<evidence type="ECO:0000256" key="5">
    <source>
        <dbReference type="SAM" id="MobiDB-lite"/>
    </source>
</evidence>
<dbReference type="PANTHER" id="PTHR15549:SF26">
    <property type="entry name" value="AXIAL BUDDING PATTERN PROTEIN 2-RELATED"/>
    <property type="match status" value="1"/>
</dbReference>
<dbReference type="AlphaFoldDB" id="A0AAN7WFF9"/>
<evidence type="ECO:0000256" key="3">
    <source>
        <dbReference type="ARBA" id="ARBA00022989"/>
    </source>
</evidence>
<feature type="compositionally biased region" description="Low complexity" evidence="5">
    <location>
        <begin position="138"/>
        <end position="181"/>
    </location>
</feature>
<comment type="subcellular location">
    <subcellularLocation>
        <location evidence="1">Membrane</location>
        <topology evidence="1">Single-pass membrane protein</topology>
    </subcellularLocation>
</comment>
<feature type="compositionally biased region" description="Polar residues" evidence="5">
    <location>
        <begin position="229"/>
        <end position="240"/>
    </location>
</feature>
<keyword evidence="4 6" id="KW-0472">Membrane</keyword>
<reference evidence="8" key="1">
    <citation type="submission" date="2023-08" db="EMBL/GenBank/DDBJ databases">
        <title>Black Yeasts Isolated from many extreme environments.</title>
        <authorList>
            <person name="Coleine C."/>
            <person name="Stajich J.E."/>
            <person name="Selbmann L."/>
        </authorList>
    </citation>
    <scope>NUCLEOTIDE SEQUENCE</scope>
    <source>
        <strain evidence="8">CCFEE 5810</strain>
    </source>
</reference>
<sequence length="287" mass="31413">MWRTLFTQVALALSVTHGVFANDAQNMFIYPPTPSYLPNEVWRKGSTQHIQFETTISKYYIMLYQQNDTGHANPVLQVFKSPDNGDGSGQQQFDWVVTNGTSDLSISPFYYLWLSDFNEFLISSHFFNITEEPLIESTTSSTSSTATLSSSTSSPTAITSSTLSTTSIATTTSSAPVSTTIPPTPTTNDKDKVKTIGLGVGLGVGITLALLGGIWTTMIIVRRRKSPSAPESVQSNQSSHPLHELPQREPAELYAGKHQYQSYTPPAMYEKPGSEPQFAGPHELPHS</sequence>
<evidence type="ECO:0000256" key="6">
    <source>
        <dbReference type="SAM" id="Phobius"/>
    </source>
</evidence>
<gene>
    <name evidence="8" type="ORF">LTR97_002862</name>
</gene>
<accession>A0AAN7WFF9</accession>
<evidence type="ECO:0000256" key="4">
    <source>
        <dbReference type="ARBA" id="ARBA00023136"/>
    </source>
</evidence>
<keyword evidence="2 6" id="KW-0812">Transmembrane</keyword>
<feature type="region of interest" description="Disordered" evidence="5">
    <location>
        <begin position="228"/>
        <end position="287"/>
    </location>
</feature>
<dbReference type="GO" id="GO:0071944">
    <property type="term" value="C:cell periphery"/>
    <property type="evidence" value="ECO:0007669"/>
    <property type="project" value="UniProtKB-ARBA"/>
</dbReference>
<evidence type="ECO:0000256" key="7">
    <source>
        <dbReference type="SAM" id="SignalP"/>
    </source>
</evidence>
<evidence type="ECO:0008006" key="10">
    <source>
        <dbReference type="Google" id="ProtNLM"/>
    </source>
</evidence>
<evidence type="ECO:0000256" key="1">
    <source>
        <dbReference type="ARBA" id="ARBA00004167"/>
    </source>
</evidence>